<evidence type="ECO:0000313" key="1">
    <source>
        <dbReference type="EMBL" id="RFZ46619.1"/>
    </source>
</evidence>
<dbReference type="EMBL" id="PEDF01000022">
    <property type="protein sequence ID" value="RFZ46619.1"/>
    <property type="molecule type" value="Genomic_DNA"/>
</dbReference>
<evidence type="ECO:0000313" key="2">
    <source>
        <dbReference type="Proteomes" id="UP000257451"/>
    </source>
</evidence>
<organism evidence="1 2">
    <name type="scientific">Mycobacterium marinum</name>
    <dbReference type="NCBI Taxonomy" id="1781"/>
    <lineage>
        <taxon>Bacteria</taxon>
        <taxon>Bacillati</taxon>
        <taxon>Actinomycetota</taxon>
        <taxon>Actinomycetes</taxon>
        <taxon>Mycobacteriales</taxon>
        <taxon>Mycobacteriaceae</taxon>
        <taxon>Mycobacterium</taxon>
        <taxon>Mycobacterium ulcerans group</taxon>
    </lineage>
</organism>
<protein>
    <submittedName>
        <fullName evidence="1">Uncharacterized protein</fullName>
    </submittedName>
</protein>
<sequence>MDNLTHVIEVAHVRSVLKVPDSWASRCSICAVRVRSWVSRSLSARCLGTTSLPRENPMRKPRCMPQRWRSSGRCSGRLSRIFGDRLGDRVGGGHTTLGGVGRSNGRRVLPTVSHCYGSIGDIGPVVRGRLWMQAGRGVLGTTDRSWFPKPDNASVRIRPGWSTSGRLKNGLDSVTGTRPALLGHGHSYVGDTGVMKNL</sequence>
<accession>A0A3E2N1G1</accession>
<dbReference type="AlphaFoldDB" id="A0A3E2N1G1"/>
<gene>
    <name evidence="1" type="ORF">DAVIS_00698</name>
</gene>
<proteinExistence type="predicted"/>
<name>A0A3E2N1G1_MYCMR</name>
<dbReference type="Proteomes" id="UP000257451">
    <property type="component" value="Unassembled WGS sequence"/>
</dbReference>
<reference evidence="1 2" key="1">
    <citation type="journal article" date="2018" name="Sci. Rep.">
        <title>Extensive genomic diversity among Mycobacterium marinum strains revealed by whole genome sequencing.</title>
        <authorList>
            <person name="Das S."/>
            <person name="Pettersson B.M."/>
            <person name="Behra P.R."/>
            <person name="Mallick A."/>
            <person name="Cheramie M."/>
            <person name="Ramesh M."/>
            <person name="Shirreff L."/>
            <person name="DuCote T."/>
            <person name="Dasgupta S."/>
            <person name="Ennis D.G."/>
            <person name="Kirsebom L.A."/>
        </authorList>
    </citation>
    <scope>NUCLEOTIDE SEQUENCE [LARGE SCALE GENOMIC DNA]</scope>
    <source>
        <strain evidence="1 2">Davis1</strain>
    </source>
</reference>
<comment type="caution">
    <text evidence="1">The sequence shown here is derived from an EMBL/GenBank/DDBJ whole genome shotgun (WGS) entry which is preliminary data.</text>
</comment>